<gene>
    <name evidence="8" type="ORF">AN1_LOCUS2817</name>
</gene>
<evidence type="ECO:0000256" key="1">
    <source>
        <dbReference type="ARBA" id="ARBA00008941"/>
    </source>
</evidence>
<dbReference type="GO" id="GO:0004430">
    <property type="term" value="F:1-phosphatidylinositol 4-kinase activity"/>
    <property type="evidence" value="ECO:0007669"/>
    <property type="project" value="UniProtKB-EC"/>
</dbReference>
<sequence>MMNNQLGMRVLFTSWIIQKIIIDHSLNKFMVYLKYHQMKMRVLAEFVESNGTIEKHGHGRIAVDEIHKIVVADIRFANIDRNTTNLLLQESNNGSVHLLPRYYERFFFNHPKRQQKIFD</sequence>
<dbReference type="PANTHER" id="PTHR45800">
    <property type="entry name" value="PHOSPHATIDYLINOSITOL 4-KINASE GAMMA"/>
    <property type="match status" value="1"/>
</dbReference>
<protein>
    <recommendedName>
        <fullName evidence="2">1-phosphatidylinositol 4-kinase</fullName>
        <ecNumber evidence="2">2.7.1.67</ecNumber>
    </recommendedName>
</protein>
<dbReference type="AlphaFoldDB" id="A0A654EED3"/>
<evidence type="ECO:0000256" key="6">
    <source>
        <dbReference type="ARBA" id="ARBA00022840"/>
    </source>
</evidence>
<dbReference type="Pfam" id="PF00454">
    <property type="entry name" value="PI3_PI4_kinase"/>
    <property type="match status" value="1"/>
</dbReference>
<feature type="domain" description="PI3K/PI4K catalytic" evidence="7">
    <location>
        <begin position="36"/>
        <end position="108"/>
    </location>
</feature>
<dbReference type="InterPro" id="IPR044571">
    <property type="entry name" value="P4KG1-8"/>
</dbReference>
<evidence type="ECO:0000259" key="7">
    <source>
        <dbReference type="Pfam" id="PF00454"/>
    </source>
</evidence>
<evidence type="ECO:0000313" key="9">
    <source>
        <dbReference type="Proteomes" id="UP000426265"/>
    </source>
</evidence>
<dbReference type="GO" id="GO:0005524">
    <property type="term" value="F:ATP binding"/>
    <property type="evidence" value="ECO:0007669"/>
    <property type="project" value="UniProtKB-KW"/>
</dbReference>
<dbReference type="PANTHER" id="PTHR45800:SF24">
    <property type="entry name" value="PHOSPHATIDYLINOSITOL 4-KINASE GAMMA 4"/>
    <property type="match status" value="1"/>
</dbReference>
<evidence type="ECO:0000256" key="4">
    <source>
        <dbReference type="ARBA" id="ARBA00022741"/>
    </source>
</evidence>
<dbReference type="EC" id="2.7.1.67" evidence="2"/>
<keyword evidence="6" id="KW-0067">ATP-binding</keyword>
<organism evidence="8 9">
    <name type="scientific">Arabidopsis thaliana</name>
    <name type="common">Mouse-ear cress</name>
    <dbReference type="NCBI Taxonomy" id="3702"/>
    <lineage>
        <taxon>Eukaryota</taxon>
        <taxon>Viridiplantae</taxon>
        <taxon>Streptophyta</taxon>
        <taxon>Embryophyta</taxon>
        <taxon>Tracheophyta</taxon>
        <taxon>Spermatophyta</taxon>
        <taxon>Magnoliopsida</taxon>
        <taxon>eudicotyledons</taxon>
        <taxon>Gunneridae</taxon>
        <taxon>Pentapetalae</taxon>
        <taxon>rosids</taxon>
        <taxon>malvids</taxon>
        <taxon>Brassicales</taxon>
        <taxon>Brassicaceae</taxon>
        <taxon>Camelineae</taxon>
        <taxon>Arabidopsis</taxon>
    </lineage>
</organism>
<keyword evidence="5" id="KW-0418">Kinase</keyword>
<comment type="similarity">
    <text evidence="1">Belongs to the PI3/PI4-kinase family. Type II PI4K subfamily.</text>
</comment>
<proteinExistence type="inferred from homology"/>
<dbReference type="InterPro" id="IPR000403">
    <property type="entry name" value="PI3/4_kinase_cat_dom"/>
</dbReference>
<reference evidence="8 9" key="1">
    <citation type="submission" date="2019-11" db="EMBL/GenBank/DDBJ databases">
        <authorList>
            <person name="Jiao W.-B."/>
            <person name="Schneeberger K."/>
        </authorList>
    </citation>
    <scope>NUCLEOTIDE SEQUENCE [LARGE SCALE GENOMIC DNA]</scope>
    <source>
        <strain evidence="9">cv. An-1</strain>
    </source>
</reference>
<name>A0A654EED3_ARATH</name>
<evidence type="ECO:0000256" key="5">
    <source>
        <dbReference type="ARBA" id="ARBA00022777"/>
    </source>
</evidence>
<keyword evidence="4" id="KW-0547">Nucleotide-binding</keyword>
<evidence type="ECO:0000256" key="3">
    <source>
        <dbReference type="ARBA" id="ARBA00022679"/>
    </source>
</evidence>
<accession>A0A654EED3</accession>
<evidence type="ECO:0000256" key="2">
    <source>
        <dbReference type="ARBA" id="ARBA00012169"/>
    </source>
</evidence>
<evidence type="ECO:0000313" key="8">
    <source>
        <dbReference type="EMBL" id="VYS47325.1"/>
    </source>
</evidence>
<keyword evidence="3" id="KW-0808">Transferase</keyword>
<dbReference type="Proteomes" id="UP000426265">
    <property type="component" value="Unassembled WGS sequence"/>
</dbReference>
<dbReference type="EMBL" id="CACRSJ010000104">
    <property type="protein sequence ID" value="VYS47325.1"/>
    <property type="molecule type" value="Genomic_DNA"/>
</dbReference>